<protein>
    <submittedName>
        <fullName evidence="1">Uncharacterized protein</fullName>
    </submittedName>
</protein>
<evidence type="ECO:0000313" key="2">
    <source>
        <dbReference type="Proteomes" id="UP000003505"/>
    </source>
</evidence>
<name>C9LTP1_SELS3</name>
<reference evidence="1 2" key="1">
    <citation type="submission" date="2009-09" db="EMBL/GenBank/DDBJ databases">
        <authorList>
            <person name="Weinstock G."/>
            <person name="Sodergren E."/>
            <person name="Clifton S."/>
            <person name="Fulton L."/>
            <person name="Fulton B."/>
            <person name="Courtney L."/>
            <person name="Fronick C."/>
            <person name="Harrison M."/>
            <person name="Strong C."/>
            <person name="Farmer C."/>
            <person name="Delahaunty K."/>
            <person name="Markovic C."/>
            <person name="Hall O."/>
            <person name="Minx P."/>
            <person name="Tomlinson C."/>
            <person name="Mitreva M."/>
            <person name="Nelson J."/>
            <person name="Hou S."/>
            <person name="Wollam A."/>
            <person name="Pepin K.H."/>
            <person name="Johnson M."/>
            <person name="Bhonagiri V."/>
            <person name="Nash W.E."/>
            <person name="Warren W."/>
            <person name="Chinwalla A."/>
            <person name="Mardis E.R."/>
            <person name="Wilson R.K."/>
        </authorList>
    </citation>
    <scope>NUCLEOTIDE SEQUENCE [LARGE SCALE GENOMIC DNA]</scope>
    <source>
        <strain evidence="2">ATCC 35185 / DSM 20758 / VPI D19B-28</strain>
    </source>
</reference>
<dbReference type="Proteomes" id="UP000003505">
    <property type="component" value="Unassembled WGS sequence"/>
</dbReference>
<evidence type="ECO:0000313" key="1">
    <source>
        <dbReference type="EMBL" id="EEX77775.1"/>
    </source>
</evidence>
<organism evidence="1 2">
    <name type="scientific">Selenomonas sputigena (strain ATCC 35185 / DSM 20758 / CCUG 44933 / VPI D19B-28)</name>
    <dbReference type="NCBI Taxonomy" id="546271"/>
    <lineage>
        <taxon>Bacteria</taxon>
        <taxon>Bacillati</taxon>
        <taxon>Bacillota</taxon>
        <taxon>Negativicutes</taxon>
        <taxon>Selenomonadales</taxon>
        <taxon>Selenomonadaceae</taxon>
        <taxon>Selenomonas</taxon>
    </lineage>
</organism>
<dbReference type="AlphaFoldDB" id="C9LTP1"/>
<comment type="caution">
    <text evidence="1">The sequence shown here is derived from an EMBL/GenBank/DDBJ whole genome shotgun (WGS) entry which is preliminary data.</text>
</comment>
<accession>C9LTP1</accession>
<gene>
    <name evidence="1" type="ORF">SELSPUOL_01052</name>
</gene>
<proteinExistence type="predicted"/>
<dbReference type="EMBL" id="ACKP02000015">
    <property type="protein sequence ID" value="EEX77775.1"/>
    <property type="molecule type" value="Genomic_DNA"/>
</dbReference>
<sequence>MVIRYKISRNELDRLILYKNFMSTSSEKQKNTKCKWTTMLLHAILLEKEVIAWERRGLSCRKD</sequence>